<evidence type="ECO:0000313" key="2">
    <source>
        <dbReference type="EMBL" id="MEQ4483284.1"/>
    </source>
</evidence>
<feature type="transmembrane region" description="Helical" evidence="1">
    <location>
        <begin position="42"/>
        <end position="64"/>
    </location>
</feature>
<evidence type="ECO:0000256" key="1">
    <source>
        <dbReference type="SAM" id="Phobius"/>
    </source>
</evidence>
<evidence type="ECO:0008006" key="4">
    <source>
        <dbReference type="Google" id="ProtNLM"/>
    </source>
</evidence>
<dbReference type="InterPro" id="IPR036259">
    <property type="entry name" value="MFS_trans_sf"/>
</dbReference>
<organism evidence="2 3">
    <name type="scientific">Cohnella silvisoli</name>
    <dbReference type="NCBI Taxonomy" id="2873699"/>
    <lineage>
        <taxon>Bacteria</taxon>
        <taxon>Bacillati</taxon>
        <taxon>Bacillota</taxon>
        <taxon>Bacilli</taxon>
        <taxon>Bacillales</taxon>
        <taxon>Paenibacillaceae</taxon>
        <taxon>Cohnella</taxon>
    </lineage>
</organism>
<accession>A0ABV1KT48</accession>
<comment type="caution">
    <text evidence="2">The sequence shown here is derived from an EMBL/GenBank/DDBJ whole genome shotgun (WGS) entry which is preliminary data.</text>
</comment>
<dbReference type="Proteomes" id="UP001493487">
    <property type="component" value="Unassembled WGS sequence"/>
</dbReference>
<protein>
    <recommendedName>
        <fullName evidence="4">MFS transporter</fullName>
    </recommendedName>
</protein>
<keyword evidence="3" id="KW-1185">Reference proteome</keyword>
<name>A0ABV1KT48_9BACL</name>
<dbReference type="Gene3D" id="1.20.1250.20">
    <property type="entry name" value="MFS general substrate transporter like domains"/>
    <property type="match status" value="1"/>
</dbReference>
<feature type="transmembrane region" description="Helical" evidence="1">
    <location>
        <begin position="12"/>
        <end position="30"/>
    </location>
</feature>
<keyword evidence="1" id="KW-1133">Transmembrane helix</keyword>
<dbReference type="RefSeq" id="WP_232184431.1">
    <property type="nucleotide sequence ID" value="NZ_JAIOAP010000002.1"/>
</dbReference>
<proteinExistence type="predicted"/>
<sequence>MTLAPESSGIMLSLNNSVIQVAMAVGAGIGGGAAKQISLYSVTWFAAVGIALAVAAVILSLRYVRSTSSQRSGRQSILEA</sequence>
<keyword evidence="1" id="KW-0812">Transmembrane</keyword>
<dbReference type="SUPFAM" id="SSF103473">
    <property type="entry name" value="MFS general substrate transporter"/>
    <property type="match status" value="1"/>
</dbReference>
<dbReference type="EMBL" id="JASKHM010000006">
    <property type="protein sequence ID" value="MEQ4483284.1"/>
    <property type="molecule type" value="Genomic_DNA"/>
</dbReference>
<keyword evidence="1" id="KW-0472">Membrane</keyword>
<gene>
    <name evidence="2" type="ORF">QJS35_12875</name>
</gene>
<evidence type="ECO:0000313" key="3">
    <source>
        <dbReference type="Proteomes" id="UP001493487"/>
    </source>
</evidence>
<reference evidence="2 3" key="1">
    <citation type="journal article" date="2023" name="Genome Announc.">
        <title>Pan-Genome Analyses of the Genus Cohnella and Proposal of the Novel Species Cohnella silvisoli sp. nov., Isolated from Forest Soil.</title>
        <authorList>
            <person name="Wang C."/>
            <person name="Mao L."/>
            <person name="Bao G."/>
            <person name="Zhu H."/>
        </authorList>
    </citation>
    <scope>NUCLEOTIDE SEQUENCE [LARGE SCALE GENOMIC DNA]</scope>
    <source>
        <strain evidence="2 3">NL03-T5-1</strain>
    </source>
</reference>